<dbReference type="RefSeq" id="WP_219201595.1">
    <property type="nucleotide sequence ID" value="NZ_JAHWQX010000002.1"/>
</dbReference>
<name>A0ABS6WP23_9HYPH</name>
<keyword evidence="14" id="KW-1185">Reference proteome</keyword>
<keyword evidence="6" id="KW-0812">Transmembrane</keyword>
<keyword evidence="4" id="KW-1003">Cell membrane</keyword>
<keyword evidence="5" id="KW-0997">Cell inner membrane</keyword>
<evidence type="ECO:0000313" key="13">
    <source>
        <dbReference type="EMBL" id="MBW3097716.1"/>
    </source>
</evidence>
<keyword evidence="11" id="KW-0732">Signal</keyword>
<dbReference type="InterPro" id="IPR051045">
    <property type="entry name" value="TonB-dependent_transducer"/>
</dbReference>
<evidence type="ECO:0000256" key="11">
    <source>
        <dbReference type="SAM" id="SignalP"/>
    </source>
</evidence>
<feature type="compositionally biased region" description="Low complexity" evidence="10">
    <location>
        <begin position="218"/>
        <end position="231"/>
    </location>
</feature>
<comment type="caution">
    <text evidence="13">The sequence shown here is derived from an EMBL/GenBank/DDBJ whole genome shotgun (WGS) entry which is preliminary data.</text>
</comment>
<evidence type="ECO:0000256" key="2">
    <source>
        <dbReference type="ARBA" id="ARBA00006555"/>
    </source>
</evidence>
<evidence type="ECO:0000256" key="3">
    <source>
        <dbReference type="ARBA" id="ARBA00022448"/>
    </source>
</evidence>
<gene>
    <name evidence="13" type="ORF">KY465_10525</name>
</gene>
<keyword evidence="7" id="KW-0653">Protein transport</keyword>
<evidence type="ECO:0000256" key="6">
    <source>
        <dbReference type="ARBA" id="ARBA00022692"/>
    </source>
</evidence>
<keyword evidence="9" id="KW-0472">Membrane</keyword>
<dbReference type="Pfam" id="PF03544">
    <property type="entry name" value="TonB_C"/>
    <property type="match status" value="1"/>
</dbReference>
<dbReference type="InterPro" id="IPR006260">
    <property type="entry name" value="TonB/TolA_C"/>
</dbReference>
<dbReference type="InterPro" id="IPR037682">
    <property type="entry name" value="TonB_C"/>
</dbReference>
<organism evidence="13 14">
    <name type="scientific">Pseudohoeflea coraliihabitans</name>
    <dbReference type="NCBI Taxonomy" id="2860393"/>
    <lineage>
        <taxon>Bacteria</taxon>
        <taxon>Pseudomonadati</taxon>
        <taxon>Pseudomonadota</taxon>
        <taxon>Alphaproteobacteria</taxon>
        <taxon>Hyphomicrobiales</taxon>
        <taxon>Rhizobiaceae</taxon>
        <taxon>Pseudohoeflea</taxon>
    </lineage>
</organism>
<evidence type="ECO:0000256" key="8">
    <source>
        <dbReference type="ARBA" id="ARBA00022989"/>
    </source>
</evidence>
<dbReference type="EMBL" id="JAHWQX010000002">
    <property type="protein sequence ID" value="MBW3097716.1"/>
    <property type="molecule type" value="Genomic_DNA"/>
</dbReference>
<sequence>MTLTRTHFLTAVALSLAVHFVGAAIFTEPRGSIEVAGGAATSELVLGTAFNDSLMAGTPTEALQPVEALSAVQPVEASVANAVTVEAANSGTESQISNSIEPAQTENLLAANETPAETVMSPLIEAVPVRSEELSASLATTAIAPVPEPQLALPDNIPVPAPRPERAENRASKTKAAASDRQKTRAPRPKPRISSSAKRDTPRASSNRSSAGDGGRQKATTSKSSSGTAAAKRTKASGNAAISNYPGKVASKLRRALRFPREARRQRLKGDVVVSFVVAGNGGVSSIRIARSSGVAILDEAAREAVRRAAPFPPIPREAGRKSWRFSVPLGFTR</sequence>
<comment type="subcellular location">
    <subcellularLocation>
        <location evidence="1">Cell inner membrane</location>
        <topology evidence="1">Single-pass membrane protein</topology>
        <orientation evidence="1">Periplasmic side</orientation>
    </subcellularLocation>
</comment>
<evidence type="ECO:0000313" key="14">
    <source>
        <dbReference type="Proteomes" id="UP001430804"/>
    </source>
</evidence>
<proteinExistence type="inferred from homology"/>
<evidence type="ECO:0000256" key="7">
    <source>
        <dbReference type="ARBA" id="ARBA00022927"/>
    </source>
</evidence>
<dbReference type="NCBIfam" id="TIGR01352">
    <property type="entry name" value="tonB_Cterm"/>
    <property type="match status" value="1"/>
</dbReference>
<feature type="signal peptide" evidence="11">
    <location>
        <begin position="1"/>
        <end position="23"/>
    </location>
</feature>
<feature type="chain" id="PRO_5045246684" evidence="11">
    <location>
        <begin position="24"/>
        <end position="334"/>
    </location>
</feature>
<dbReference type="Proteomes" id="UP001430804">
    <property type="component" value="Unassembled WGS sequence"/>
</dbReference>
<keyword evidence="3" id="KW-0813">Transport</keyword>
<accession>A0ABS6WP23</accession>
<evidence type="ECO:0000256" key="4">
    <source>
        <dbReference type="ARBA" id="ARBA00022475"/>
    </source>
</evidence>
<reference evidence="13" key="1">
    <citation type="submission" date="2021-07" db="EMBL/GenBank/DDBJ databases">
        <title>Pseudohoeflea marina sp. nov. a polyhydroxyalcanoate-producing bacterium.</title>
        <authorList>
            <person name="Zheng W."/>
            <person name="Yu S."/>
            <person name="Huang Y."/>
        </authorList>
    </citation>
    <scope>NUCLEOTIDE SEQUENCE</scope>
    <source>
        <strain evidence="13">DP4N28-3</strain>
    </source>
</reference>
<evidence type="ECO:0000256" key="5">
    <source>
        <dbReference type="ARBA" id="ARBA00022519"/>
    </source>
</evidence>
<feature type="domain" description="TonB C-terminal" evidence="12">
    <location>
        <begin position="244"/>
        <end position="334"/>
    </location>
</feature>
<evidence type="ECO:0000256" key="10">
    <source>
        <dbReference type="SAM" id="MobiDB-lite"/>
    </source>
</evidence>
<feature type="region of interest" description="Disordered" evidence="10">
    <location>
        <begin position="147"/>
        <end position="243"/>
    </location>
</feature>
<evidence type="ECO:0000256" key="1">
    <source>
        <dbReference type="ARBA" id="ARBA00004383"/>
    </source>
</evidence>
<protein>
    <submittedName>
        <fullName evidence="13">Energy transducer TonB</fullName>
    </submittedName>
</protein>
<dbReference type="PANTHER" id="PTHR33446">
    <property type="entry name" value="PROTEIN TONB-RELATED"/>
    <property type="match status" value="1"/>
</dbReference>
<comment type="similarity">
    <text evidence="2">Belongs to the TonB family.</text>
</comment>
<keyword evidence="8" id="KW-1133">Transmembrane helix</keyword>
<evidence type="ECO:0000259" key="12">
    <source>
        <dbReference type="PROSITE" id="PS52015"/>
    </source>
</evidence>
<dbReference type="PROSITE" id="PS52015">
    <property type="entry name" value="TONB_CTD"/>
    <property type="match status" value="1"/>
</dbReference>
<evidence type="ECO:0000256" key="9">
    <source>
        <dbReference type="ARBA" id="ARBA00023136"/>
    </source>
</evidence>
<dbReference type="PANTHER" id="PTHR33446:SF13">
    <property type="entry name" value="TONB PROTEIN"/>
    <property type="match status" value="1"/>
</dbReference>